<evidence type="ECO:0000313" key="1">
    <source>
        <dbReference type="EMBL" id="KAF8002800.1"/>
    </source>
</evidence>
<protein>
    <submittedName>
        <fullName evidence="1">Uncharacterized protein</fullName>
    </submittedName>
</protein>
<dbReference type="EMBL" id="JACBPP010000003">
    <property type="protein sequence ID" value="KAF8002800.1"/>
    <property type="molecule type" value="Genomic_DNA"/>
</dbReference>
<name>A0A8H7GTE7_9ASCO</name>
<proteinExistence type="predicted"/>
<sequence>MSDRISEESSPETYTRSVESRNLVSSTVLSGLFERTDMDMVSPDIKGEVMFSCNVPYCNEDFGQEYPINTLPLLNHYKTKHKQLLIEKVQEAIKSSKTKEDSILDARFLDSLTDTLSGNYQIPGACPCPAYVQKTFREKKNWAVSGIL</sequence>
<accession>A0A8H7GTE7</accession>
<dbReference type="Proteomes" id="UP000649328">
    <property type="component" value="Unassembled WGS sequence"/>
</dbReference>
<organism evidence="1 2">
    <name type="scientific">Metschnikowia pulcherrima</name>
    <dbReference type="NCBI Taxonomy" id="27326"/>
    <lineage>
        <taxon>Eukaryota</taxon>
        <taxon>Fungi</taxon>
        <taxon>Dikarya</taxon>
        <taxon>Ascomycota</taxon>
        <taxon>Saccharomycotina</taxon>
        <taxon>Pichiomycetes</taxon>
        <taxon>Metschnikowiaceae</taxon>
        <taxon>Metschnikowia</taxon>
    </lineage>
</organism>
<reference evidence="1" key="1">
    <citation type="submission" date="2020-10" db="EMBL/GenBank/DDBJ databases">
        <title>The Whole-Genome Sequence of Metschnikowia persimmonesis, a Novel Endophytic Yeast Species Isolated from Medicinal Plant Diospyros kaki Thumb.</title>
        <authorList>
            <person name="Rahmat E."/>
            <person name="Kang Y."/>
        </authorList>
    </citation>
    <scope>NUCLEOTIDE SEQUENCE</scope>
    <source>
        <strain evidence="1">KIOM G15050</strain>
    </source>
</reference>
<comment type="caution">
    <text evidence="1">The sequence shown here is derived from an EMBL/GenBank/DDBJ whole genome shotgun (WGS) entry which is preliminary data.</text>
</comment>
<dbReference type="AlphaFoldDB" id="A0A8H7GTE7"/>
<evidence type="ECO:0000313" key="2">
    <source>
        <dbReference type="Proteomes" id="UP000649328"/>
    </source>
</evidence>
<keyword evidence="2" id="KW-1185">Reference proteome</keyword>
<gene>
    <name evidence="1" type="ORF">HF325_002045</name>
</gene>